<dbReference type="Gene3D" id="1.25.40.20">
    <property type="entry name" value="Ankyrin repeat-containing domain"/>
    <property type="match status" value="1"/>
</dbReference>
<organism evidence="3 4">
    <name type="scientific">Ambrosia artemisiifolia</name>
    <name type="common">Common ragweed</name>
    <dbReference type="NCBI Taxonomy" id="4212"/>
    <lineage>
        <taxon>Eukaryota</taxon>
        <taxon>Viridiplantae</taxon>
        <taxon>Streptophyta</taxon>
        <taxon>Embryophyta</taxon>
        <taxon>Tracheophyta</taxon>
        <taxon>Spermatophyta</taxon>
        <taxon>Magnoliopsida</taxon>
        <taxon>eudicotyledons</taxon>
        <taxon>Gunneridae</taxon>
        <taxon>Pentapetalae</taxon>
        <taxon>asterids</taxon>
        <taxon>campanulids</taxon>
        <taxon>Asterales</taxon>
        <taxon>Asteraceae</taxon>
        <taxon>Asteroideae</taxon>
        <taxon>Heliantheae alliance</taxon>
        <taxon>Heliantheae</taxon>
        <taxon>Ambrosia</taxon>
    </lineage>
</organism>
<reference evidence="3" key="1">
    <citation type="submission" date="2022-06" db="EMBL/GenBank/DDBJ databases">
        <title>Uncovering the hologenomic basis of an extraordinary plant invasion.</title>
        <authorList>
            <person name="Bieker V.C."/>
            <person name="Martin M.D."/>
            <person name="Gilbert T."/>
            <person name="Hodgins K."/>
            <person name="Battlay P."/>
            <person name="Petersen B."/>
            <person name="Wilson J."/>
        </authorList>
    </citation>
    <scope>NUCLEOTIDE SEQUENCE</scope>
    <source>
        <strain evidence="3">AA19_3_7</strain>
        <tissue evidence="3">Leaf</tissue>
    </source>
</reference>
<dbReference type="GO" id="GO:0016020">
    <property type="term" value="C:membrane"/>
    <property type="evidence" value="ECO:0007669"/>
    <property type="project" value="TreeGrafter"/>
</dbReference>
<feature type="transmembrane region" description="Helical" evidence="1">
    <location>
        <begin position="213"/>
        <end position="238"/>
    </location>
</feature>
<keyword evidence="1" id="KW-0472">Membrane</keyword>
<dbReference type="InterPro" id="IPR002110">
    <property type="entry name" value="Ankyrin_rpt"/>
</dbReference>
<feature type="non-terminal residue" evidence="3">
    <location>
        <position position="1"/>
    </location>
</feature>
<dbReference type="Pfam" id="PF13962">
    <property type="entry name" value="PGG"/>
    <property type="match status" value="1"/>
</dbReference>
<sequence length="327" mass="37456">NLIKEPLGTSNIELSGDRKETFSSRILFIAAEHGNAKFLAELIWGYPHLLRKKNDNGQTIFHIAVKHRHEAIYNMLHEYGLEKQIIAYDKDDNGNNMLHICPKQKRLEDVSGVALKMQRELLWFKEVEAAIPYYKDKKNKDGLTPYELFTEEHKDMMVQGEKWMITTANQCLVVVALIIVMVFAAAITFPGGYKQTSGKDNGSPVFLSKASFWVFMMGVLLSFFMSCASIVMFLAILISRYAERDFLESLPKKLLFGLFDRYTPLGTYLIPVNIFFTTKAPSARQLLLQEFFVFSMKFLNLETIKIFSKSSVSLLLGFCDLFYLVSN</sequence>
<comment type="caution">
    <text evidence="3">The sequence shown here is derived from an EMBL/GenBank/DDBJ whole genome shotgun (WGS) entry which is preliminary data.</text>
</comment>
<accession>A0AAD5D9U3</accession>
<feature type="non-terminal residue" evidence="3">
    <location>
        <position position="327"/>
    </location>
</feature>
<evidence type="ECO:0000256" key="1">
    <source>
        <dbReference type="SAM" id="Phobius"/>
    </source>
</evidence>
<dbReference type="Proteomes" id="UP001206925">
    <property type="component" value="Unassembled WGS sequence"/>
</dbReference>
<dbReference type="PANTHER" id="PTHR24177:SF472">
    <property type="entry name" value="PGG DOMAIN-CONTAINING PROTEIN"/>
    <property type="match status" value="1"/>
</dbReference>
<dbReference type="InterPro" id="IPR026961">
    <property type="entry name" value="PGG_dom"/>
</dbReference>
<gene>
    <name evidence="3" type="ORF">M8C21_016675</name>
</gene>
<dbReference type="PANTHER" id="PTHR24177">
    <property type="entry name" value="CASKIN"/>
    <property type="match status" value="1"/>
</dbReference>
<feature type="transmembrane region" description="Helical" evidence="1">
    <location>
        <begin position="171"/>
        <end position="193"/>
    </location>
</feature>
<evidence type="ECO:0000313" key="3">
    <source>
        <dbReference type="EMBL" id="KAI7755602.1"/>
    </source>
</evidence>
<protein>
    <recommendedName>
        <fullName evidence="2">PGG domain-containing protein</fullName>
    </recommendedName>
</protein>
<dbReference type="EMBL" id="JAMZMK010000976">
    <property type="protein sequence ID" value="KAI7755602.1"/>
    <property type="molecule type" value="Genomic_DNA"/>
</dbReference>
<dbReference type="AlphaFoldDB" id="A0AAD5D9U3"/>
<keyword evidence="1" id="KW-1133">Transmembrane helix</keyword>
<evidence type="ECO:0000313" key="4">
    <source>
        <dbReference type="Proteomes" id="UP001206925"/>
    </source>
</evidence>
<dbReference type="InterPro" id="IPR036770">
    <property type="entry name" value="Ankyrin_rpt-contain_sf"/>
</dbReference>
<dbReference type="SUPFAM" id="SSF48403">
    <property type="entry name" value="Ankyrin repeat"/>
    <property type="match status" value="1"/>
</dbReference>
<keyword evidence="4" id="KW-1185">Reference proteome</keyword>
<proteinExistence type="predicted"/>
<feature type="domain" description="PGG" evidence="2">
    <location>
        <begin position="162"/>
        <end position="256"/>
    </location>
</feature>
<evidence type="ECO:0000259" key="2">
    <source>
        <dbReference type="Pfam" id="PF13962"/>
    </source>
</evidence>
<keyword evidence="1" id="KW-0812">Transmembrane</keyword>
<dbReference type="Pfam" id="PF12796">
    <property type="entry name" value="Ank_2"/>
    <property type="match status" value="1"/>
</dbReference>
<name>A0AAD5D9U3_AMBAR</name>